<dbReference type="AlphaFoldDB" id="A0A168GJP5"/>
<feature type="compositionally biased region" description="Polar residues" evidence="1">
    <location>
        <begin position="26"/>
        <end position="38"/>
    </location>
</feature>
<dbReference type="Proteomes" id="UP000076881">
    <property type="component" value="Unassembled WGS sequence"/>
</dbReference>
<proteinExistence type="predicted"/>
<gene>
    <name evidence="2" type="ORF">LEL_06254</name>
</gene>
<sequence>MAAPSRALKTATDANRPSPGRHDSKAPTTHSSSSNVTITPAIDHRHGPQPQEIRTGRDRTLVERLDRMDLFDAPEFAANFEKVDAYSEALGCIERDLAVGLETEAGGAGHD</sequence>
<accession>A0A168GJP5</accession>
<dbReference type="OrthoDB" id="5238412at2759"/>
<protein>
    <submittedName>
        <fullName evidence="2">Uncharacterized protein</fullName>
    </submittedName>
</protein>
<evidence type="ECO:0000313" key="2">
    <source>
        <dbReference type="EMBL" id="OAA76570.1"/>
    </source>
</evidence>
<evidence type="ECO:0000313" key="3">
    <source>
        <dbReference type="Proteomes" id="UP000076881"/>
    </source>
</evidence>
<evidence type="ECO:0000256" key="1">
    <source>
        <dbReference type="SAM" id="MobiDB-lite"/>
    </source>
</evidence>
<organism evidence="2 3">
    <name type="scientific">Akanthomyces lecanii RCEF 1005</name>
    <dbReference type="NCBI Taxonomy" id="1081108"/>
    <lineage>
        <taxon>Eukaryota</taxon>
        <taxon>Fungi</taxon>
        <taxon>Dikarya</taxon>
        <taxon>Ascomycota</taxon>
        <taxon>Pezizomycotina</taxon>
        <taxon>Sordariomycetes</taxon>
        <taxon>Hypocreomycetidae</taxon>
        <taxon>Hypocreales</taxon>
        <taxon>Cordycipitaceae</taxon>
        <taxon>Akanthomyces</taxon>
        <taxon>Cordyceps confragosa</taxon>
    </lineage>
</organism>
<reference evidence="2 3" key="1">
    <citation type="journal article" date="2016" name="Genome Biol. Evol.">
        <title>Divergent and convergent evolution of fungal pathogenicity.</title>
        <authorList>
            <person name="Shang Y."/>
            <person name="Xiao G."/>
            <person name="Zheng P."/>
            <person name="Cen K."/>
            <person name="Zhan S."/>
            <person name="Wang C."/>
        </authorList>
    </citation>
    <scope>NUCLEOTIDE SEQUENCE [LARGE SCALE GENOMIC DNA]</scope>
    <source>
        <strain evidence="2 3">RCEF 1005</strain>
    </source>
</reference>
<dbReference type="EMBL" id="AZHF01000004">
    <property type="protein sequence ID" value="OAA76570.1"/>
    <property type="molecule type" value="Genomic_DNA"/>
</dbReference>
<feature type="region of interest" description="Disordered" evidence="1">
    <location>
        <begin position="1"/>
        <end position="58"/>
    </location>
</feature>
<keyword evidence="3" id="KW-1185">Reference proteome</keyword>
<comment type="caution">
    <text evidence="2">The sequence shown here is derived from an EMBL/GenBank/DDBJ whole genome shotgun (WGS) entry which is preliminary data.</text>
</comment>
<name>A0A168GJP5_CORDF</name>